<keyword evidence="3" id="KW-0378">Hydrolase</keyword>
<accession>A0AAE4AQB5</accession>
<evidence type="ECO:0000313" key="4">
    <source>
        <dbReference type="Proteomes" id="UP001238163"/>
    </source>
</evidence>
<dbReference type="Pfam" id="PF10282">
    <property type="entry name" value="Lactonase"/>
    <property type="match status" value="1"/>
</dbReference>
<dbReference type="Gene3D" id="2.130.10.10">
    <property type="entry name" value="YVTN repeat-like/Quinoprotein amine dehydrogenase"/>
    <property type="match status" value="1"/>
</dbReference>
<dbReference type="Proteomes" id="UP001238163">
    <property type="component" value="Unassembled WGS sequence"/>
</dbReference>
<reference evidence="3" key="1">
    <citation type="submission" date="2023-07" db="EMBL/GenBank/DDBJ databases">
        <title>Genomic Encyclopedia of Type Strains, Phase IV (KMG-IV): sequencing the most valuable type-strain genomes for metagenomic binning, comparative biology and taxonomic classification.</title>
        <authorList>
            <person name="Goeker M."/>
        </authorList>
    </citation>
    <scope>NUCLEOTIDE SEQUENCE</scope>
    <source>
        <strain evidence="3">DSM 24202</strain>
    </source>
</reference>
<sequence>MKSQEFYLAACANTPQGGIYRYVMDQGRPRQLGFNQLNSANYLAYSPDRKFLYSTCAIGDNGGVAAFQINDDNSLTFLNSMDAKGLSSCFLCTDPSGKFLFTANYRSGSVTEFALENGALKALTQVIQHEGHGPNEKRQEGPHTHFTQMAPDGKYLCVVDLGIDAVKCYPVDPTRGIVASGVKTFSDVPAGSGPRHLIFDRSGKIAYLANELGNTVVSMRYADGVFTAIQLKPTLPATFTDATKVAAIRLSQDEKFLFVSNRGYDSIAVYALDGQGGMTMTDLVLTGGSSPRDINFLPGWSKFAATNEFSDSIFFYDYDAKSGKLTPDGNVITTLPRPLCIHW</sequence>
<dbReference type="InterPro" id="IPR019405">
    <property type="entry name" value="Lactonase_7-beta_prop"/>
</dbReference>
<dbReference type="GO" id="GO:0005829">
    <property type="term" value="C:cytosol"/>
    <property type="evidence" value="ECO:0007669"/>
    <property type="project" value="TreeGrafter"/>
</dbReference>
<dbReference type="SUPFAM" id="SSF51004">
    <property type="entry name" value="C-terminal (heme d1) domain of cytochrome cd1-nitrite reductase"/>
    <property type="match status" value="1"/>
</dbReference>
<dbReference type="GO" id="GO:0006006">
    <property type="term" value="P:glucose metabolic process"/>
    <property type="evidence" value="ECO:0007669"/>
    <property type="project" value="UniProtKB-KW"/>
</dbReference>
<dbReference type="GO" id="GO:0017057">
    <property type="term" value="F:6-phosphogluconolactonase activity"/>
    <property type="evidence" value="ECO:0007669"/>
    <property type="project" value="UniProtKB-EC"/>
</dbReference>
<evidence type="ECO:0000313" key="3">
    <source>
        <dbReference type="EMBL" id="MDQ0290893.1"/>
    </source>
</evidence>
<protein>
    <submittedName>
        <fullName evidence="3">6-phosphogluconolactonase</fullName>
        <ecNumber evidence="3">3.1.1.31</ecNumber>
    </submittedName>
</protein>
<dbReference type="InterPro" id="IPR050282">
    <property type="entry name" value="Cycloisomerase_2"/>
</dbReference>
<dbReference type="InterPro" id="IPR015943">
    <property type="entry name" value="WD40/YVTN_repeat-like_dom_sf"/>
</dbReference>
<dbReference type="InterPro" id="IPR011048">
    <property type="entry name" value="Haem_d1_sf"/>
</dbReference>
<keyword evidence="2" id="KW-0313">Glucose metabolism</keyword>
<dbReference type="EC" id="3.1.1.31" evidence="3"/>
<evidence type="ECO:0000256" key="1">
    <source>
        <dbReference type="ARBA" id="ARBA00005564"/>
    </source>
</evidence>
<name>A0AAE4AQB5_9BACT</name>
<dbReference type="AlphaFoldDB" id="A0AAE4AQB5"/>
<dbReference type="RefSeq" id="WP_307262914.1">
    <property type="nucleotide sequence ID" value="NZ_JAUSVL010000001.1"/>
</dbReference>
<comment type="similarity">
    <text evidence="1">Belongs to the cycloisomerase 2 family.</text>
</comment>
<evidence type="ECO:0000256" key="2">
    <source>
        <dbReference type="ARBA" id="ARBA00022526"/>
    </source>
</evidence>
<proteinExistence type="inferred from homology"/>
<keyword evidence="2" id="KW-0119">Carbohydrate metabolism</keyword>
<keyword evidence="4" id="KW-1185">Reference proteome</keyword>
<gene>
    <name evidence="3" type="ORF">J3R75_003000</name>
</gene>
<dbReference type="EMBL" id="JAUSVL010000001">
    <property type="protein sequence ID" value="MDQ0290893.1"/>
    <property type="molecule type" value="Genomic_DNA"/>
</dbReference>
<organism evidence="3 4">
    <name type="scientific">Oligosphaera ethanolica</name>
    <dbReference type="NCBI Taxonomy" id="760260"/>
    <lineage>
        <taxon>Bacteria</taxon>
        <taxon>Pseudomonadati</taxon>
        <taxon>Lentisphaerota</taxon>
        <taxon>Oligosphaeria</taxon>
        <taxon>Oligosphaerales</taxon>
        <taxon>Oligosphaeraceae</taxon>
        <taxon>Oligosphaera</taxon>
    </lineage>
</organism>
<dbReference type="PANTHER" id="PTHR30344:SF1">
    <property type="entry name" value="6-PHOSPHOGLUCONOLACTONASE"/>
    <property type="match status" value="1"/>
</dbReference>
<dbReference type="PANTHER" id="PTHR30344">
    <property type="entry name" value="6-PHOSPHOGLUCONOLACTONASE-RELATED"/>
    <property type="match status" value="1"/>
</dbReference>
<comment type="caution">
    <text evidence="3">The sequence shown here is derived from an EMBL/GenBank/DDBJ whole genome shotgun (WGS) entry which is preliminary data.</text>
</comment>